<keyword evidence="3" id="KW-0238">DNA-binding</keyword>
<gene>
    <name evidence="6" type="ORF">DRW07_03425</name>
</gene>
<feature type="domain" description="HTH merR-type" evidence="5">
    <location>
        <begin position="19"/>
        <end position="87"/>
    </location>
</feature>
<evidence type="ECO:0000259" key="5">
    <source>
        <dbReference type="PROSITE" id="PS50937"/>
    </source>
</evidence>
<evidence type="ECO:0000256" key="2">
    <source>
        <dbReference type="ARBA" id="ARBA00023015"/>
    </source>
</evidence>
<proteinExistence type="predicted"/>
<keyword evidence="7" id="KW-1185">Reference proteome</keyword>
<dbReference type="Gene3D" id="1.10.1660.10">
    <property type="match status" value="1"/>
</dbReference>
<dbReference type="EMBL" id="RPOK01000001">
    <property type="protein sequence ID" value="RPJ68470.1"/>
    <property type="molecule type" value="Genomic_DNA"/>
</dbReference>
<dbReference type="PANTHER" id="PTHR30204:SF69">
    <property type="entry name" value="MERR-FAMILY TRANSCRIPTIONAL REGULATOR"/>
    <property type="match status" value="1"/>
</dbReference>
<dbReference type="SUPFAM" id="SSF46955">
    <property type="entry name" value="Putative DNA-binding domain"/>
    <property type="match status" value="1"/>
</dbReference>
<dbReference type="InterPro" id="IPR000551">
    <property type="entry name" value="MerR-type_HTH_dom"/>
</dbReference>
<evidence type="ECO:0000313" key="6">
    <source>
        <dbReference type="EMBL" id="RPJ68470.1"/>
    </source>
</evidence>
<protein>
    <submittedName>
        <fullName evidence="6">MerR family transcriptional regulator</fullName>
    </submittedName>
</protein>
<sequence length="145" mass="16611">MVNYVPRYVVNLFLSEGVPMKISQFAKQAGVSVETVRYYHREGLLAVPENSGSYRQYTNVHINKIAFIQKAKLAGFTLDEIKQLERLDASRDKDEIRRISEDKMQLLETKIAELVMAQTFLSELVLACKKSDNEPCPILTELRDT</sequence>
<dbReference type="Pfam" id="PF13411">
    <property type="entry name" value="MerR_1"/>
    <property type="match status" value="1"/>
</dbReference>
<keyword evidence="2" id="KW-0805">Transcription regulation</keyword>
<dbReference type="AlphaFoldDB" id="A0A3N5Y4I6"/>
<dbReference type="GO" id="GO:0003677">
    <property type="term" value="F:DNA binding"/>
    <property type="evidence" value="ECO:0007669"/>
    <property type="project" value="UniProtKB-KW"/>
</dbReference>
<dbReference type="GO" id="GO:0003700">
    <property type="term" value="F:DNA-binding transcription factor activity"/>
    <property type="evidence" value="ECO:0007669"/>
    <property type="project" value="InterPro"/>
</dbReference>
<evidence type="ECO:0000256" key="3">
    <source>
        <dbReference type="ARBA" id="ARBA00023125"/>
    </source>
</evidence>
<dbReference type="InterPro" id="IPR047057">
    <property type="entry name" value="MerR_fam"/>
</dbReference>
<keyword evidence="1" id="KW-0678">Repressor</keyword>
<dbReference type="PANTHER" id="PTHR30204">
    <property type="entry name" value="REDOX-CYCLING DRUG-SENSING TRANSCRIPTIONAL ACTIVATOR SOXR"/>
    <property type="match status" value="1"/>
</dbReference>
<name>A0A3N5Y4I6_9ALTE</name>
<dbReference type="Proteomes" id="UP000275281">
    <property type="component" value="Unassembled WGS sequence"/>
</dbReference>
<comment type="caution">
    <text evidence="6">The sequence shown here is derived from an EMBL/GenBank/DDBJ whole genome shotgun (WGS) entry which is preliminary data.</text>
</comment>
<organism evidence="6 7">
    <name type="scientific">Alteromonas sediminis</name>
    <dbReference type="NCBI Taxonomy" id="2259342"/>
    <lineage>
        <taxon>Bacteria</taxon>
        <taxon>Pseudomonadati</taxon>
        <taxon>Pseudomonadota</taxon>
        <taxon>Gammaproteobacteria</taxon>
        <taxon>Alteromonadales</taxon>
        <taxon>Alteromonadaceae</taxon>
        <taxon>Alteromonas/Salinimonas group</taxon>
        <taxon>Alteromonas</taxon>
    </lineage>
</organism>
<evidence type="ECO:0000256" key="4">
    <source>
        <dbReference type="ARBA" id="ARBA00023163"/>
    </source>
</evidence>
<dbReference type="InterPro" id="IPR009061">
    <property type="entry name" value="DNA-bd_dom_put_sf"/>
</dbReference>
<dbReference type="OrthoDB" id="9802039at2"/>
<accession>A0A3N5Y4I6</accession>
<dbReference type="PRINTS" id="PR00040">
    <property type="entry name" value="HTHMERR"/>
</dbReference>
<reference evidence="6 7" key="1">
    <citation type="submission" date="2018-11" db="EMBL/GenBank/DDBJ databases">
        <authorList>
            <person name="Ye M.-Q."/>
            <person name="Du Z.-J."/>
        </authorList>
    </citation>
    <scope>NUCLEOTIDE SEQUENCE [LARGE SCALE GENOMIC DNA]</scope>
    <source>
        <strain evidence="6 7">U0105</strain>
    </source>
</reference>
<dbReference type="PROSITE" id="PS50937">
    <property type="entry name" value="HTH_MERR_2"/>
    <property type="match status" value="1"/>
</dbReference>
<dbReference type="SMART" id="SM00422">
    <property type="entry name" value="HTH_MERR"/>
    <property type="match status" value="1"/>
</dbReference>
<evidence type="ECO:0000313" key="7">
    <source>
        <dbReference type="Proteomes" id="UP000275281"/>
    </source>
</evidence>
<keyword evidence="4" id="KW-0804">Transcription</keyword>
<evidence type="ECO:0000256" key="1">
    <source>
        <dbReference type="ARBA" id="ARBA00022491"/>
    </source>
</evidence>